<evidence type="ECO:0000313" key="4">
    <source>
        <dbReference type="Proteomes" id="UP000027442"/>
    </source>
</evidence>
<reference evidence="3 4" key="1">
    <citation type="submission" date="2013-08" db="EMBL/GenBank/DDBJ databases">
        <authorList>
            <person name="Weinstock G."/>
            <person name="Sodergren E."/>
            <person name="Wylie T."/>
            <person name="Fulton L."/>
            <person name="Fulton R."/>
            <person name="Fronick C."/>
            <person name="O'Laughlin M."/>
            <person name="Godfrey J."/>
            <person name="Miner T."/>
            <person name="Herter B."/>
            <person name="Appelbaum E."/>
            <person name="Cordes M."/>
            <person name="Lek S."/>
            <person name="Wollam A."/>
            <person name="Pepin K.H."/>
            <person name="Palsikar V.B."/>
            <person name="Mitreva M."/>
            <person name="Wilson R.K."/>
        </authorList>
    </citation>
    <scope>NUCLEOTIDE SEQUENCE [LARGE SCALE GENOMIC DNA]</scope>
    <source>
        <strain evidence="3 4">ATCC 15930</strain>
    </source>
</reference>
<comment type="caution">
    <text evidence="3">The sequence shown here is derived from an EMBL/GenBank/DDBJ whole genome shotgun (WGS) entry which is preliminary data.</text>
</comment>
<proteinExistence type="predicted"/>
<dbReference type="InterPro" id="IPR003156">
    <property type="entry name" value="DHHA1_dom"/>
</dbReference>
<name>A0A069QHS2_HOYLO</name>
<dbReference type="AlphaFoldDB" id="A0A069QHS2"/>
<protein>
    <submittedName>
        <fullName evidence="3">DHH family protein</fullName>
    </submittedName>
</protein>
<dbReference type="SUPFAM" id="SSF64182">
    <property type="entry name" value="DHH phosphoesterases"/>
    <property type="match status" value="1"/>
</dbReference>
<feature type="domain" description="DDH" evidence="1">
    <location>
        <begin position="23"/>
        <end position="174"/>
    </location>
</feature>
<dbReference type="PATRIC" id="fig|1122985.7.peg.1722"/>
<dbReference type="GO" id="GO:0003676">
    <property type="term" value="F:nucleic acid binding"/>
    <property type="evidence" value="ECO:0007669"/>
    <property type="project" value="InterPro"/>
</dbReference>
<evidence type="ECO:0000313" key="3">
    <source>
        <dbReference type="EMBL" id="KDR52227.1"/>
    </source>
</evidence>
<evidence type="ECO:0000259" key="2">
    <source>
        <dbReference type="Pfam" id="PF02272"/>
    </source>
</evidence>
<dbReference type="PANTHER" id="PTHR47618:SF1">
    <property type="entry name" value="BIFUNCTIONAL OLIGORIBONUCLEASE AND PAP PHOSPHATASE NRNA"/>
    <property type="match status" value="1"/>
</dbReference>
<dbReference type="Pfam" id="PF01368">
    <property type="entry name" value="DHH"/>
    <property type="match status" value="1"/>
</dbReference>
<dbReference type="PANTHER" id="PTHR47618">
    <property type="entry name" value="BIFUNCTIONAL OLIGORIBONUCLEASE AND PAP PHOSPHATASE NRNA"/>
    <property type="match status" value="1"/>
</dbReference>
<dbReference type="InterPro" id="IPR051319">
    <property type="entry name" value="Oligoribo/pAp-PDE_c-di-AMP_PDE"/>
</dbReference>
<keyword evidence="4" id="KW-1185">Reference proteome</keyword>
<dbReference type="InterPro" id="IPR001667">
    <property type="entry name" value="DDH_dom"/>
</dbReference>
<dbReference type="EMBL" id="JNGW01000070">
    <property type="protein sequence ID" value="KDR52227.1"/>
    <property type="molecule type" value="Genomic_DNA"/>
</dbReference>
<feature type="domain" description="DHHA1" evidence="2">
    <location>
        <begin position="256"/>
        <end position="321"/>
    </location>
</feature>
<sequence>MQLEILSQSDSNTLNGLIQAARNIVVCCHKSPDGDAIGSSLAWAEYLRQVGKEPLIIVPDAFPDFLRWLPGVERVMRYDKHTAVCNARIAEADLIFCLDFNATNRVDDMQQALEAATAQRVVFDHHLNPQIDARLLVSLPQMSSTCEIVFCIVWQLGGFEMFSRQAAIAVYCGMMTDTGGFTYNSTRPEIYVIIGHLLTKGFDKDKIYRNVYNNYSSWAIRFRGYLMSQKLNVLNELNASYFCITRQDMKNFHFVKGDAEGLVNEPLRIKGQKLVISLREDTDKDNLILVSLRSVDDFPCNEVAERFFNGGGHLNASGGKLFCSMDEAERIVRDAIMAYADRLRA</sequence>
<dbReference type="Proteomes" id="UP000027442">
    <property type="component" value="Unassembled WGS sequence"/>
</dbReference>
<dbReference type="InterPro" id="IPR038763">
    <property type="entry name" value="DHH_sf"/>
</dbReference>
<organism evidence="3 4">
    <name type="scientific">Hoylesella loescheii DSM 19665 = JCM 12249 = ATCC 15930</name>
    <dbReference type="NCBI Taxonomy" id="1122985"/>
    <lineage>
        <taxon>Bacteria</taxon>
        <taxon>Pseudomonadati</taxon>
        <taxon>Bacteroidota</taxon>
        <taxon>Bacteroidia</taxon>
        <taxon>Bacteroidales</taxon>
        <taxon>Prevotellaceae</taxon>
        <taxon>Hoylesella</taxon>
    </lineage>
</organism>
<dbReference type="HOGENOM" id="CLU_039720_0_0_10"/>
<accession>A0A069QHS2</accession>
<dbReference type="Gene3D" id="3.90.1640.10">
    <property type="entry name" value="inorganic pyrophosphatase (n-terminal core)"/>
    <property type="match status" value="1"/>
</dbReference>
<dbReference type="Pfam" id="PF02272">
    <property type="entry name" value="DHHA1"/>
    <property type="match status" value="1"/>
</dbReference>
<dbReference type="Gene3D" id="3.10.310.30">
    <property type="match status" value="1"/>
</dbReference>
<evidence type="ECO:0000259" key="1">
    <source>
        <dbReference type="Pfam" id="PF01368"/>
    </source>
</evidence>
<dbReference type="RefSeq" id="WP_018967284.1">
    <property type="nucleotide sequence ID" value="NZ_KB899214.1"/>
</dbReference>
<gene>
    <name evidence="3" type="ORF">HMPREF1991_01657</name>
</gene>
<dbReference type="eggNOG" id="COG0618">
    <property type="taxonomic scope" value="Bacteria"/>
</dbReference>